<dbReference type="Proteomes" id="UP001595533">
    <property type="component" value="Unassembled WGS sequence"/>
</dbReference>
<dbReference type="RefSeq" id="WP_077412730.1">
    <property type="nucleotide sequence ID" value="NZ_JBHRTS010000011.1"/>
</dbReference>
<proteinExistence type="predicted"/>
<gene>
    <name evidence="1" type="ORF">ACFODZ_16840</name>
</gene>
<name>A0ABV7JD77_9GAMM</name>
<comment type="caution">
    <text evidence="1">The sequence shown here is derived from an EMBL/GenBank/DDBJ whole genome shotgun (WGS) entry which is preliminary data.</text>
</comment>
<protein>
    <recommendedName>
        <fullName evidence="3">Lipocalin-like domain-containing protein</fullName>
    </recommendedName>
</protein>
<sequence>MRYLCVVWGLLFSAVLWSADFAVELDAEALEGAWLITSMAGMEDDEGDLWEFEKGLFYQNLGGRRIAPDKYTVMGKKVDLDGYHFTVIEFDGKYMKADMAGFVYELTKQ</sequence>
<evidence type="ECO:0000313" key="2">
    <source>
        <dbReference type="Proteomes" id="UP001595533"/>
    </source>
</evidence>
<reference evidence="2" key="1">
    <citation type="journal article" date="2019" name="Int. J. Syst. Evol. Microbiol.">
        <title>The Global Catalogue of Microorganisms (GCM) 10K type strain sequencing project: providing services to taxonomists for standard genome sequencing and annotation.</title>
        <authorList>
            <consortium name="The Broad Institute Genomics Platform"/>
            <consortium name="The Broad Institute Genome Sequencing Center for Infectious Disease"/>
            <person name="Wu L."/>
            <person name="Ma J."/>
        </authorList>
    </citation>
    <scope>NUCLEOTIDE SEQUENCE [LARGE SCALE GENOMIC DNA]</scope>
    <source>
        <strain evidence="2">KCTC 42953</strain>
    </source>
</reference>
<evidence type="ECO:0000313" key="1">
    <source>
        <dbReference type="EMBL" id="MFC3195924.1"/>
    </source>
</evidence>
<dbReference type="EMBL" id="JBHRTS010000011">
    <property type="protein sequence ID" value="MFC3195924.1"/>
    <property type="molecule type" value="Genomic_DNA"/>
</dbReference>
<keyword evidence="2" id="KW-1185">Reference proteome</keyword>
<organism evidence="1 2">
    <name type="scientific">Marinicella sediminis</name>
    <dbReference type="NCBI Taxonomy" id="1792834"/>
    <lineage>
        <taxon>Bacteria</taxon>
        <taxon>Pseudomonadati</taxon>
        <taxon>Pseudomonadota</taxon>
        <taxon>Gammaproteobacteria</taxon>
        <taxon>Lysobacterales</taxon>
        <taxon>Marinicellaceae</taxon>
        <taxon>Marinicella</taxon>
    </lineage>
</organism>
<evidence type="ECO:0008006" key="3">
    <source>
        <dbReference type="Google" id="ProtNLM"/>
    </source>
</evidence>
<accession>A0ABV7JD77</accession>